<dbReference type="AlphaFoldDB" id="A0A183DEN0"/>
<protein>
    <submittedName>
        <fullName evidence="1">Jacalin-type lectin domain-containing protein</fullName>
    </submittedName>
</protein>
<dbReference type="WBParaSite" id="GPUH_0000718001-mRNA-1">
    <property type="protein sequence ID" value="GPUH_0000718001-mRNA-1"/>
    <property type="gene ID" value="GPUH_0000718001"/>
</dbReference>
<evidence type="ECO:0000313" key="1">
    <source>
        <dbReference type="WBParaSite" id="GPUH_0000718001-mRNA-1"/>
    </source>
</evidence>
<name>A0A183DEN0_9BILA</name>
<accession>A0A183DEN0</accession>
<organism evidence="1">
    <name type="scientific">Gongylonema pulchrum</name>
    <dbReference type="NCBI Taxonomy" id="637853"/>
    <lineage>
        <taxon>Eukaryota</taxon>
        <taxon>Metazoa</taxon>
        <taxon>Ecdysozoa</taxon>
        <taxon>Nematoda</taxon>
        <taxon>Chromadorea</taxon>
        <taxon>Rhabditida</taxon>
        <taxon>Spirurina</taxon>
        <taxon>Spiruromorpha</taxon>
        <taxon>Spiruroidea</taxon>
        <taxon>Gongylonematidae</taxon>
        <taxon>Gongylonema</taxon>
    </lineage>
</organism>
<sequence>LPVRGAQGDAGEGTEELNAEMYQAEFAAYKEFLEFKEELDIFYSYTTNQKSINHGRVFSSLERGQRTYGVIEVTGDLAYYTGIWQRVEIMGIKVGIFHNNLMNCN</sequence>
<proteinExistence type="predicted"/>
<reference evidence="1" key="1">
    <citation type="submission" date="2016-06" db="UniProtKB">
        <authorList>
            <consortium name="WormBaseParasite"/>
        </authorList>
    </citation>
    <scope>IDENTIFICATION</scope>
</reference>